<evidence type="ECO:0000313" key="1">
    <source>
        <dbReference type="EMBL" id="KAJ1107477.1"/>
    </source>
</evidence>
<sequence>MAPSFVGTREQAATYRVLEASRQHRQLARHDGRGQGACRTAPQACTCTKSDVAAGIEEAEAQRAPIGAPVAWRQRCTSWHTFFS</sequence>
<proteinExistence type="predicted"/>
<dbReference type="Proteomes" id="UP001066276">
    <property type="component" value="Chromosome 9"/>
</dbReference>
<accession>A0AAV7MYS5</accession>
<dbReference type="EMBL" id="JANPWB010000013">
    <property type="protein sequence ID" value="KAJ1107477.1"/>
    <property type="molecule type" value="Genomic_DNA"/>
</dbReference>
<evidence type="ECO:0000313" key="2">
    <source>
        <dbReference type="Proteomes" id="UP001066276"/>
    </source>
</evidence>
<name>A0AAV7MYS5_PLEWA</name>
<keyword evidence="2" id="KW-1185">Reference proteome</keyword>
<protein>
    <submittedName>
        <fullName evidence="1">Uncharacterized protein</fullName>
    </submittedName>
</protein>
<gene>
    <name evidence="1" type="ORF">NDU88_004867</name>
</gene>
<comment type="caution">
    <text evidence="1">The sequence shown here is derived from an EMBL/GenBank/DDBJ whole genome shotgun (WGS) entry which is preliminary data.</text>
</comment>
<dbReference type="AlphaFoldDB" id="A0AAV7MYS5"/>
<reference evidence="1" key="1">
    <citation type="journal article" date="2022" name="bioRxiv">
        <title>Sequencing and chromosome-scale assembly of the giantPleurodeles waltlgenome.</title>
        <authorList>
            <person name="Brown T."/>
            <person name="Elewa A."/>
            <person name="Iarovenko S."/>
            <person name="Subramanian E."/>
            <person name="Araus A.J."/>
            <person name="Petzold A."/>
            <person name="Susuki M."/>
            <person name="Suzuki K.-i.T."/>
            <person name="Hayashi T."/>
            <person name="Toyoda A."/>
            <person name="Oliveira C."/>
            <person name="Osipova E."/>
            <person name="Leigh N.D."/>
            <person name="Simon A."/>
            <person name="Yun M.H."/>
        </authorList>
    </citation>
    <scope>NUCLEOTIDE SEQUENCE</scope>
    <source>
        <strain evidence="1">20211129_DDA</strain>
        <tissue evidence="1">Liver</tissue>
    </source>
</reference>
<organism evidence="1 2">
    <name type="scientific">Pleurodeles waltl</name>
    <name type="common">Iberian ribbed newt</name>
    <dbReference type="NCBI Taxonomy" id="8319"/>
    <lineage>
        <taxon>Eukaryota</taxon>
        <taxon>Metazoa</taxon>
        <taxon>Chordata</taxon>
        <taxon>Craniata</taxon>
        <taxon>Vertebrata</taxon>
        <taxon>Euteleostomi</taxon>
        <taxon>Amphibia</taxon>
        <taxon>Batrachia</taxon>
        <taxon>Caudata</taxon>
        <taxon>Salamandroidea</taxon>
        <taxon>Salamandridae</taxon>
        <taxon>Pleurodelinae</taxon>
        <taxon>Pleurodeles</taxon>
    </lineage>
</organism>